<protein>
    <submittedName>
        <fullName evidence="2">Uncharacterized protein</fullName>
    </submittedName>
</protein>
<dbReference type="InParanoid" id="C4JMR5"/>
<dbReference type="RefSeq" id="XP_002544606.1">
    <property type="nucleotide sequence ID" value="XM_002544560.1"/>
</dbReference>
<dbReference type="GeneID" id="8444827"/>
<evidence type="ECO:0000313" key="2">
    <source>
        <dbReference type="EMBL" id="EEP79277.1"/>
    </source>
</evidence>
<dbReference type="PANTHER" id="PTHR34755">
    <property type="entry name" value="SERINE/ARGININE REPETITIVE MATRIX PROTEIN 3-RELATED"/>
    <property type="match status" value="1"/>
</dbReference>
<dbReference type="OrthoDB" id="5395390at2759"/>
<reference evidence="3" key="1">
    <citation type="journal article" date="2009" name="Genome Res.">
        <title>Comparative genomic analyses of the human fungal pathogens Coccidioides and their relatives.</title>
        <authorList>
            <person name="Sharpton T.J."/>
            <person name="Stajich J.E."/>
            <person name="Rounsley S.D."/>
            <person name="Gardner M.J."/>
            <person name="Wortman J.R."/>
            <person name="Jordar V.S."/>
            <person name="Maiti R."/>
            <person name="Kodira C.D."/>
            <person name="Neafsey D.E."/>
            <person name="Zeng Q."/>
            <person name="Hung C.-Y."/>
            <person name="McMahan C."/>
            <person name="Muszewska A."/>
            <person name="Grynberg M."/>
            <person name="Mandel M.A."/>
            <person name="Kellner E.M."/>
            <person name="Barker B.M."/>
            <person name="Galgiani J.N."/>
            <person name="Orbach M.J."/>
            <person name="Kirkland T.N."/>
            <person name="Cole G.T."/>
            <person name="Henn M.R."/>
            <person name="Birren B.W."/>
            <person name="Taylor J.W."/>
        </authorList>
    </citation>
    <scope>NUCLEOTIDE SEQUENCE [LARGE SCALE GENOMIC DNA]</scope>
    <source>
        <strain evidence="3">UAMH 1704</strain>
    </source>
</reference>
<dbReference type="STRING" id="336963.C4JMR5"/>
<name>C4JMR5_UNCRE</name>
<gene>
    <name evidence="2" type="ORF">UREG_04123</name>
</gene>
<dbReference type="Proteomes" id="UP000002058">
    <property type="component" value="Unassembled WGS sequence"/>
</dbReference>
<dbReference type="HOGENOM" id="CLU_019222_0_0_1"/>
<dbReference type="EMBL" id="CH476616">
    <property type="protein sequence ID" value="EEP79277.1"/>
    <property type="molecule type" value="Genomic_DNA"/>
</dbReference>
<dbReference type="PANTHER" id="PTHR34755:SF4">
    <property type="entry name" value="F-BOX DOMAIN-CONTAINING PROTEIN"/>
    <property type="match status" value="1"/>
</dbReference>
<feature type="region of interest" description="Disordered" evidence="1">
    <location>
        <begin position="60"/>
        <end position="89"/>
    </location>
</feature>
<dbReference type="AlphaFoldDB" id="C4JMR5"/>
<dbReference type="InterPro" id="IPR052109">
    <property type="entry name" value="SRRM_Domain-Containing"/>
</dbReference>
<feature type="region of interest" description="Disordered" evidence="1">
    <location>
        <begin position="506"/>
        <end position="595"/>
    </location>
</feature>
<dbReference type="Gene3D" id="3.80.10.10">
    <property type="entry name" value="Ribonuclease Inhibitor"/>
    <property type="match status" value="1"/>
</dbReference>
<keyword evidence="3" id="KW-1185">Reference proteome</keyword>
<evidence type="ECO:0000256" key="1">
    <source>
        <dbReference type="SAM" id="MobiDB-lite"/>
    </source>
</evidence>
<dbReference type="eggNOG" id="ENOG502RWR6">
    <property type="taxonomic scope" value="Eukaryota"/>
</dbReference>
<feature type="compositionally biased region" description="Polar residues" evidence="1">
    <location>
        <begin position="532"/>
        <end position="550"/>
    </location>
</feature>
<feature type="region of interest" description="Disordered" evidence="1">
    <location>
        <begin position="1"/>
        <end position="41"/>
    </location>
</feature>
<organism evidence="2 3">
    <name type="scientific">Uncinocarpus reesii (strain UAMH 1704)</name>
    <dbReference type="NCBI Taxonomy" id="336963"/>
    <lineage>
        <taxon>Eukaryota</taxon>
        <taxon>Fungi</taxon>
        <taxon>Dikarya</taxon>
        <taxon>Ascomycota</taxon>
        <taxon>Pezizomycotina</taxon>
        <taxon>Eurotiomycetes</taxon>
        <taxon>Eurotiomycetidae</taxon>
        <taxon>Onygenales</taxon>
        <taxon>Onygenaceae</taxon>
        <taxon>Uncinocarpus</taxon>
    </lineage>
</organism>
<evidence type="ECO:0000313" key="3">
    <source>
        <dbReference type="Proteomes" id="UP000002058"/>
    </source>
</evidence>
<dbReference type="OMA" id="HNRHLNM"/>
<proteinExistence type="predicted"/>
<feature type="compositionally biased region" description="Polar residues" evidence="1">
    <location>
        <begin position="1"/>
        <end position="10"/>
    </location>
</feature>
<dbReference type="KEGG" id="ure:UREG_04123"/>
<dbReference type="VEuPathDB" id="FungiDB:UREG_04123"/>
<sequence length="645" mass="72593">MAPGTRSMSVARQRPAQRPVRSTRSAATSYKEWSDSDSDFEKANRAMTHVEYVSERKWEACRSARSPPTDNPLHAPEHSPGPAKKPKLDVDEASLPLDSGEAKPPWATLPYHILFKIFLYLSPFMNGQPVVDTSRSVKCLLGLSRLSRAFFDPAVSALYFSPPVLPACKLKGLLELLKQDQDSLCINYRTKIRHLVMDTSAKPQMVHALLQLTPQLKYLRFFHAGGYRQNSSRTIHSPHWLFCDMPQPEALLNLRLHSWEWNGGICLPSIKSVHSHPAFSSLQSVRFYHLYHCDGKRSGPPGDLNYQDPATQAHELASALALLPNLKRLDFTQCYFTCDLLPLLPMDLNSLSIVGCYDMNSSVIRKYLSSHGRHLHELVLAQNSRLDMSFAPHLGEFCPRLKVFIMDFNTATRRHSRQESETSSENLLSDSGLPTWPSTLQWLELQRLGKWQIPAAERLFNSIIDSAPHLRDLRTLIITAIIDVDWRDRARFRKHWMKKLERTFLRNAPPPSRQSARDKRSAFARAAPPLSESDTSATGASSNQKQTPQQGPKRRSNRIAAAEAVHIKPVVNRTSNGSPASVTSDSSPGETSENHLHGMCDVVKIRIDNLRPATVLLDAENISDDESGDSDWNGVDLDFDNGYAW</sequence>
<accession>C4JMR5</accession>
<dbReference type="SUPFAM" id="SSF52047">
    <property type="entry name" value="RNI-like"/>
    <property type="match status" value="1"/>
</dbReference>
<dbReference type="InterPro" id="IPR032675">
    <property type="entry name" value="LRR_dom_sf"/>
</dbReference>
<feature type="compositionally biased region" description="Polar residues" evidence="1">
    <location>
        <begin position="572"/>
        <end position="591"/>
    </location>
</feature>